<keyword evidence="1" id="KW-0805">Transcription regulation</keyword>
<dbReference type="SMART" id="SM00342">
    <property type="entry name" value="HTH_ARAC"/>
    <property type="match status" value="1"/>
</dbReference>
<evidence type="ECO:0000313" key="6">
    <source>
        <dbReference type="Proteomes" id="UP001209229"/>
    </source>
</evidence>
<protein>
    <submittedName>
        <fullName evidence="5">Helix-turn-helix transcriptional regulator</fullName>
    </submittedName>
</protein>
<feature type="domain" description="HTH araC/xylS-type" evidence="4">
    <location>
        <begin position="193"/>
        <end position="298"/>
    </location>
</feature>
<dbReference type="InterPro" id="IPR018060">
    <property type="entry name" value="HTH_AraC"/>
</dbReference>
<name>A0AAE3M3P4_9BACT</name>
<evidence type="ECO:0000259" key="4">
    <source>
        <dbReference type="PROSITE" id="PS01124"/>
    </source>
</evidence>
<keyword evidence="2" id="KW-0238">DNA-binding</keyword>
<dbReference type="EMBL" id="JAPDPJ010000015">
    <property type="protein sequence ID" value="MCW3786503.1"/>
    <property type="molecule type" value="Genomic_DNA"/>
</dbReference>
<dbReference type="SUPFAM" id="SSF46689">
    <property type="entry name" value="Homeodomain-like"/>
    <property type="match status" value="1"/>
</dbReference>
<organism evidence="5 6">
    <name type="scientific">Plebeiibacterium sediminum</name>
    <dbReference type="NCBI Taxonomy" id="2992112"/>
    <lineage>
        <taxon>Bacteria</taxon>
        <taxon>Pseudomonadati</taxon>
        <taxon>Bacteroidota</taxon>
        <taxon>Bacteroidia</taxon>
        <taxon>Marinilabiliales</taxon>
        <taxon>Marinilabiliaceae</taxon>
        <taxon>Plebeiibacterium</taxon>
    </lineage>
</organism>
<dbReference type="PANTHER" id="PTHR43280">
    <property type="entry name" value="ARAC-FAMILY TRANSCRIPTIONAL REGULATOR"/>
    <property type="match status" value="1"/>
</dbReference>
<dbReference type="AlphaFoldDB" id="A0AAE3M3P4"/>
<gene>
    <name evidence="5" type="ORF">OM075_08495</name>
</gene>
<evidence type="ECO:0000313" key="5">
    <source>
        <dbReference type="EMBL" id="MCW3786503.1"/>
    </source>
</evidence>
<dbReference type="RefSeq" id="WP_301190068.1">
    <property type="nucleotide sequence ID" value="NZ_JAPDPJ010000015.1"/>
</dbReference>
<dbReference type="Gene3D" id="1.10.10.60">
    <property type="entry name" value="Homeodomain-like"/>
    <property type="match status" value="2"/>
</dbReference>
<dbReference type="GO" id="GO:0043565">
    <property type="term" value="F:sequence-specific DNA binding"/>
    <property type="evidence" value="ECO:0007669"/>
    <property type="project" value="InterPro"/>
</dbReference>
<sequence length="301" mass="34675">MGSEILHYRSVEHFFQLLNLDSPRLDGFGIISLADLDVPGNIINQKVTCEFYCVMCNSTDKHLIYGTSNYEQKNGLLSFVAPNQLIIGTEGSNSKDGWILVFSPKFIKNSHFIKDSSLHHLFSYDINEALNANNEELEVINQGIKRMQSEIMRNDEYSQNIISTEIFLLLQNCLRAFNRQFNIKNSSDTNLLAKVDYFLETYYEQNRNLNDGLPNLQYLADQFCLTPKYLSKTLKSNTGIKTTDYINSFIINKAKSTLLVSNKTIQEIAFDLGFSQPHYFTQLFKKFTGETPLEYRKEKLN</sequence>
<dbReference type="PROSITE" id="PS01124">
    <property type="entry name" value="HTH_ARAC_FAMILY_2"/>
    <property type="match status" value="1"/>
</dbReference>
<evidence type="ECO:0000256" key="3">
    <source>
        <dbReference type="ARBA" id="ARBA00023163"/>
    </source>
</evidence>
<dbReference type="PANTHER" id="PTHR43280:SF32">
    <property type="entry name" value="TRANSCRIPTIONAL REGULATORY PROTEIN"/>
    <property type="match status" value="1"/>
</dbReference>
<dbReference type="PRINTS" id="PR00032">
    <property type="entry name" value="HTHARAC"/>
</dbReference>
<keyword evidence="6" id="KW-1185">Reference proteome</keyword>
<comment type="caution">
    <text evidence="5">The sequence shown here is derived from an EMBL/GenBank/DDBJ whole genome shotgun (WGS) entry which is preliminary data.</text>
</comment>
<evidence type="ECO:0000256" key="2">
    <source>
        <dbReference type="ARBA" id="ARBA00023125"/>
    </source>
</evidence>
<dbReference type="InterPro" id="IPR009057">
    <property type="entry name" value="Homeodomain-like_sf"/>
</dbReference>
<dbReference type="Proteomes" id="UP001209229">
    <property type="component" value="Unassembled WGS sequence"/>
</dbReference>
<accession>A0AAE3M3P4</accession>
<keyword evidence="3" id="KW-0804">Transcription</keyword>
<reference evidence="5" key="1">
    <citation type="submission" date="2022-10" db="EMBL/GenBank/DDBJ databases">
        <authorList>
            <person name="Yu W.X."/>
        </authorList>
    </citation>
    <scope>NUCLEOTIDE SEQUENCE</scope>
    <source>
        <strain evidence="5">AAT</strain>
    </source>
</reference>
<proteinExistence type="predicted"/>
<evidence type="ECO:0000256" key="1">
    <source>
        <dbReference type="ARBA" id="ARBA00023015"/>
    </source>
</evidence>
<dbReference type="Pfam" id="PF12833">
    <property type="entry name" value="HTH_18"/>
    <property type="match status" value="1"/>
</dbReference>
<dbReference type="InterPro" id="IPR020449">
    <property type="entry name" value="Tscrpt_reg_AraC-type_HTH"/>
</dbReference>
<dbReference type="GO" id="GO:0003700">
    <property type="term" value="F:DNA-binding transcription factor activity"/>
    <property type="evidence" value="ECO:0007669"/>
    <property type="project" value="InterPro"/>
</dbReference>